<evidence type="ECO:0000256" key="17">
    <source>
        <dbReference type="ARBA" id="ARBA00023125"/>
    </source>
</evidence>
<feature type="domain" description="Integrase catalytic" evidence="25">
    <location>
        <begin position="1053"/>
        <end position="1212"/>
    </location>
</feature>
<dbReference type="PROSITE" id="PS50994">
    <property type="entry name" value="INTEGRASE"/>
    <property type="match status" value="1"/>
</dbReference>
<evidence type="ECO:0000256" key="16">
    <source>
        <dbReference type="ARBA" id="ARBA00022932"/>
    </source>
</evidence>
<dbReference type="Gene3D" id="2.40.50.40">
    <property type="match status" value="1"/>
</dbReference>
<evidence type="ECO:0000256" key="11">
    <source>
        <dbReference type="ARBA" id="ARBA00022759"/>
    </source>
</evidence>
<dbReference type="SUPFAM" id="SSF57756">
    <property type="entry name" value="Retrovirus zinc finger-like domains"/>
    <property type="match status" value="1"/>
</dbReference>
<dbReference type="InterPro" id="IPR036397">
    <property type="entry name" value="RNaseH_sf"/>
</dbReference>
<comment type="similarity">
    <text evidence="2">Belongs to the beta type-B retroviral polymerase family. HERV class-II K(HML-2) pol subfamily.</text>
</comment>
<dbReference type="PROSITE" id="PS50878">
    <property type="entry name" value="RT_POL"/>
    <property type="match status" value="1"/>
</dbReference>
<dbReference type="FunFam" id="3.30.420.10:FF:000032">
    <property type="entry name" value="Retrovirus-related Pol polyprotein from transposon 297-like Protein"/>
    <property type="match status" value="1"/>
</dbReference>
<dbReference type="Pfam" id="PF00665">
    <property type="entry name" value="rve"/>
    <property type="match status" value="1"/>
</dbReference>
<dbReference type="InterPro" id="IPR000953">
    <property type="entry name" value="Chromo/chromo_shadow_dom"/>
</dbReference>
<dbReference type="PROSITE" id="PS50013">
    <property type="entry name" value="CHROMO_2"/>
    <property type="match status" value="1"/>
</dbReference>
<keyword evidence="7" id="KW-0548">Nucleotidyltransferase</keyword>
<dbReference type="SUPFAM" id="SSF53098">
    <property type="entry name" value="Ribonuclease H-like"/>
    <property type="match status" value="1"/>
</dbReference>
<feature type="domain" description="Chromo" evidence="22">
    <location>
        <begin position="1354"/>
        <end position="1412"/>
    </location>
</feature>
<evidence type="ECO:0000256" key="1">
    <source>
        <dbReference type="ARBA" id="ARBA00004123"/>
    </source>
</evidence>
<dbReference type="GO" id="GO:0008270">
    <property type="term" value="F:zinc ion binding"/>
    <property type="evidence" value="ECO:0007669"/>
    <property type="project" value="UniProtKB-KW"/>
</dbReference>
<dbReference type="PANTHER" id="PTHR37984:SF5">
    <property type="entry name" value="PROTEIN NYNRIN-LIKE"/>
    <property type="match status" value="1"/>
</dbReference>
<dbReference type="InterPro" id="IPR041373">
    <property type="entry name" value="RT_RNaseH"/>
</dbReference>
<dbReference type="Gene3D" id="1.10.340.70">
    <property type="match status" value="1"/>
</dbReference>
<dbReference type="Gene3D" id="3.30.420.10">
    <property type="entry name" value="Ribonuclease H-like superfamily/Ribonuclease H"/>
    <property type="match status" value="1"/>
</dbReference>
<dbReference type="InterPro" id="IPR000477">
    <property type="entry name" value="RT_dom"/>
</dbReference>
<dbReference type="InterPro" id="IPR036875">
    <property type="entry name" value="Znf_CCHC_sf"/>
</dbReference>
<dbReference type="SUPFAM" id="SSF56672">
    <property type="entry name" value="DNA/RNA polymerases"/>
    <property type="match status" value="1"/>
</dbReference>
<evidence type="ECO:0000256" key="18">
    <source>
        <dbReference type="ARBA" id="ARBA00023172"/>
    </source>
</evidence>
<evidence type="ECO:0000313" key="26">
    <source>
        <dbReference type="Ensembl" id="ENSLLEP00000019116.1"/>
    </source>
</evidence>
<evidence type="ECO:0000256" key="9">
    <source>
        <dbReference type="ARBA" id="ARBA00022723"/>
    </source>
</evidence>
<keyword evidence="14" id="KW-0229">DNA integration</keyword>
<keyword evidence="10" id="KW-0064">Aspartyl protease</keyword>
<dbReference type="Pfam" id="PF24626">
    <property type="entry name" value="SH3_Tf2-1"/>
    <property type="match status" value="1"/>
</dbReference>
<dbReference type="InterPro" id="IPR005162">
    <property type="entry name" value="Retrotrans_gag_dom"/>
</dbReference>
<dbReference type="InterPro" id="IPR041588">
    <property type="entry name" value="Integrase_H2C2"/>
</dbReference>
<dbReference type="Pfam" id="PF00078">
    <property type="entry name" value="RVT_1"/>
    <property type="match status" value="1"/>
</dbReference>
<dbReference type="Proteomes" id="UP000694569">
    <property type="component" value="Unplaced"/>
</dbReference>
<keyword evidence="27" id="KW-1185">Reference proteome</keyword>
<dbReference type="InterPro" id="IPR021109">
    <property type="entry name" value="Peptidase_aspartic_dom_sf"/>
</dbReference>
<evidence type="ECO:0000256" key="2">
    <source>
        <dbReference type="ARBA" id="ARBA00010879"/>
    </source>
</evidence>
<dbReference type="OrthoDB" id="427924at2759"/>
<evidence type="ECO:0000256" key="7">
    <source>
        <dbReference type="ARBA" id="ARBA00022695"/>
    </source>
</evidence>
<evidence type="ECO:0000256" key="4">
    <source>
        <dbReference type="ARBA" id="ARBA00012493"/>
    </source>
</evidence>
<evidence type="ECO:0000259" key="25">
    <source>
        <dbReference type="PROSITE" id="PS50994"/>
    </source>
</evidence>
<accession>A0A8C5MYY6</accession>
<dbReference type="InterPro" id="IPR043128">
    <property type="entry name" value="Rev_trsase/Diguanyl_cyclase"/>
</dbReference>
<evidence type="ECO:0000256" key="6">
    <source>
        <dbReference type="ARBA" id="ARBA00022679"/>
    </source>
</evidence>
<dbReference type="GeneTree" id="ENSGT01040000240511"/>
<dbReference type="GO" id="GO:0004523">
    <property type="term" value="F:RNA-DNA hybrid ribonuclease activity"/>
    <property type="evidence" value="ECO:0007669"/>
    <property type="project" value="UniProtKB-EC"/>
</dbReference>
<evidence type="ECO:0000256" key="21">
    <source>
        <dbReference type="SAM" id="MobiDB-lite"/>
    </source>
</evidence>
<feature type="compositionally biased region" description="Basic residues" evidence="21">
    <location>
        <begin position="1487"/>
        <end position="1497"/>
    </location>
</feature>
<name>A0A8C5MYY6_9ANUR</name>
<keyword evidence="5" id="KW-0645">Protease</keyword>
<keyword evidence="9" id="KW-0479">Metal-binding</keyword>
<keyword evidence="13" id="KW-0460">Magnesium</keyword>
<dbReference type="InterPro" id="IPR023780">
    <property type="entry name" value="Chromo_domain"/>
</dbReference>
<dbReference type="GO" id="GO:0005634">
    <property type="term" value="C:nucleus"/>
    <property type="evidence" value="ECO:0007669"/>
    <property type="project" value="UniProtKB-SubCell"/>
</dbReference>
<feature type="domain" description="Reverse transcriptase" evidence="24">
    <location>
        <begin position="532"/>
        <end position="711"/>
    </location>
</feature>
<keyword evidence="15" id="KW-0695">RNA-directed DNA polymerase</keyword>
<dbReference type="PROSITE" id="PS50158">
    <property type="entry name" value="ZF_CCHC"/>
    <property type="match status" value="1"/>
</dbReference>
<evidence type="ECO:0000256" key="19">
    <source>
        <dbReference type="ARBA" id="ARBA00039658"/>
    </source>
</evidence>
<dbReference type="GO" id="GO:0003887">
    <property type="term" value="F:DNA-directed DNA polymerase activity"/>
    <property type="evidence" value="ECO:0007669"/>
    <property type="project" value="UniProtKB-KW"/>
</dbReference>
<dbReference type="GO" id="GO:0003677">
    <property type="term" value="F:DNA binding"/>
    <property type="evidence" value="ECO:0007669"/>
    <property type="project" value="UniProtKB-KW"/>
</dbReference>
<dbReference type="InterPro" id="IPR012337">
    <property type="entry name" value="RNaseH-like_sf"/>
</dbReference>
<dbReference type="Pfam" id="PF17921">
    <property type="entry name" value="Integrase_H2C2"/>
    <property type="match status" value="1"/>
</dbReference>
<dbReference type="Ensembl" id="ENSLLET00000019868.1">
    <property type="protein sequence ID" value="ENSLLEP00000019116.1"/>
    <property type="gene ID" value="ENSLLEG00000012126.1"/>
</dbReference>
<evidence type="ECO:0000256" key="13">
    <source>
        <dbReference type="ARBA" id="ARBA00022842"/>
    </source>
</evidence>
<keyword evidence="20" id="KW-0863">Zinc-finger</keyword>
<evidence type="ECO:0000256" key="20">
    <source>
        <dbReference type="PROSITE-ProRule" id="PRU00047"/>
    </source>
</evidence>
<dbReference type="InterPro" id="IPR001878">
    <property type="entry name" value="Znf_CCHC"/>
</dbReference>
<dbReference type="GO" id="GO:0015074">
    <property type="term" value="P:DNA integration"/>
    <property type="evidence" value="ECO:0007669"/>
    <property type="project" value="UniProtKB-KW"/>
</dbReference>
<keyword evidence="16" id="KW-0239">DNA-directed DNA polymerase</keyword>
<dbReference type="CDD" id="cd01647">
    <property type="entry name" value="RT_LTR"/>
    <property type="match status" value="1"/>
</dbReference>
<evidence type="ECO:0000256" key="3">
    <source>
        <dbReference type="ARBA" id="ARBA00012180"/>
    </source>
</evidence>
<dbReference type="Pfam" id="PF17917">
    <property type="entry name" value="RT_RNaseH"/>
    <property type="match status" value="1"/>
</dbReference>
<keyword evidence="12" id="KW-0378">Hydrolase</keyword>
<reference evidence="26" key="1">
    <citation type="submission" date="2025-08" db="UniProtKB">
        <authorList>
            <consortium name="Ensembl"/>
        </authorList>
    </citation>
    <scope>IDENTIFICATION</scope>
</reference>
<keyword evidence="11" id="KW-0255">Endonuclease</keyword>
<reference evidence="26" key="2">
    <citation type="submission" date="2025-09" db="UniProtKB">
        <authorList>
            <consortium name="Ensembl"/>
        </authorList>
    </citation>
    <scope>IDENTIFICATION</scope>
</reference>
<dbReference type="Pfam" id="PF03732">
    <property type="entry name" value="Retrotrans_gag"/>
    <property type="match status" value="1"/>
</dbReference>
<keyword evidence="17" id="KW-0238">DNA-binding</keyword>
<dbReference type="EC" id="2.7.7.49" evidence="4"/>
<dbReference type="PANTHER" id="PTHR37984">
    <property type="entry name" value="PROTEIN CBG26694"/>
    <property type="match status" value="1"/>
</dbReference>
<dbReference type="Gene3D" id="3.10.10.10">
    <property type="entry name" value="HIV Type 1 Reverse Transcriptase, subunit A, domain 1"/>
    <property type="match status" value="1"/>
</dbReference>
<dbReference type="Gene3D" id="2.40.70.10">
    <property type="entry name" value="Acid Proteases"/>
    <property type="match status" value="1"/>
</dbReference>
<dbReference type="SMART" id="SM00298">
    <property type="entry name" value="CHROMO"/>
    <property type="match status" value="1"/>
</dbReference>
<evidence type="ECO:0000259" key="24">
    <source>
        <dbReference type="PROSITE" id="PS50878"/>
    </source>
</evidence>
<dbReference type="GO" id="GO:0004190">
    <property type="term" value="F:aspartic-type endopeptidase activity"/>
    <property type="evidence" value="ECO:0007669"/>
    <property type="project" value="UniProtKB-KW"/>
</dbReference>
<dbReference type="FunFam" id="1.10.340.70:FF:000001">
    <property type="entry name" value="Retrovirus-related Pol polyprotein from transposon gypsy-like Protein"/>
    <property type="match status" value="1"/>
</dbReference>
<dbReference type="InterPro" id="IPR016197">
    <property type="entry name" value="Chromo-like_dom_sf"/>
</dbReference>
<dbReference type="GO" id="GO:0003964">
    <property type="term" value="F:RNA-directed DNA polymerase activity"/>
    <property type="evidence" value="ECO:0007669"/>
    <property type="project" value="UniProtKB-KW"/>
</dbReference>
<evidence type="ECO:0000256" key="8">
    <source>
        <dbReference type="ARBA" id="ARBA00022722"/>
    </source>
</evidence>
<dbReference type="InterPro" id="IPR050951">
    <property type="entry name" value="Retrovirus_Pol_polyprotein"/>
</dbReference>
<comment type="subcellular location">
    <subcellularLocation>
        <location evidence="1">Nucleus</location>
    </subcellularLocation>
</comment>
<dbReference type="InterPro" id="IPR056924">
    <property type="entry name" value="SH3_Tf2-1"/>
</dbReference>
<keyword evidence="20" id="KW-0862">Zinc</keyword>
<keyword evidence="8" id="KW-0540">Nuclease</keyword>
<dbReference type="GO" id="GO:0006310">
    <property type="term" value="P:DNA recombination"/>
    <property type="evidence" value="ECO:0007669"/>
    <property type="project" value="UniProtKB-KW"/>
</dbReference>
<dbReference type="InterPro" id="IPR043502">
    <property type="entry name" value="DNA/RNA_pol_sf"/>
</dbReference>
<dbReference type="Pfam" id="PF00385">
    <property type="entry name" value="Chromo"/>
    <property type="match status" value="1"/>
</dbReference>
<dbReference type="CDD" id="cd00303">
    <property type="entry name" value="retropepsin_like"/>
    <property type="match status" value="1"/>
</dbReference>
<feature type="region of interest" description="Disordered" evidence="21">
    <location>
        <begin position="1404"/>
        <end position="1497"/>
    </location>
</feature>
<keyword evidence="6" id="KW-0808">Transferase</keyword>
<organism evidence="26 27">
    <name type="scientific">Leptobrachium leishanense</name>
    <name type="common">Leishan spiny toad</name>
    <dbReference type="NCBI Taxonomy" id="445787"/>
    <lineage>
        <taxon>Eukaryota</taxon>
        <taxon>Metazoa</taxon>
        <taxon>Chordata</taxon>
        <taxon>Craniata</taxon>
        <taxon>Vertebrata</taxon>
        <taxon>Euteleostomi</taxon>
        <taxon>Amphibia</taxon>
        <taxon>Batrachia</taxon>
        <taxon>Anura</taxon>
        <taxon>Pelobatoidea</taxon>
        <taxon>Megophryidae</taxon>
        <taxon>Leptobrachium</taxon>
    </lineage>
</organism>
<evidence type="ECO:0000256" key="15">
    <source>
        <dbReference type="ARBA" id="ARBA00022918"/>
    </source>
</evidence>
<proteinExistence type="inferred from homology"/>
<evidence type="ECO:0000259" key="22">
    <source>
        <dbReference type="PROSITE" id="PS50013"/>
    </source>
</evidence>
<dbReference type="FunFam" id="3.10.20.370:FF:000001">
    <property type="entry name" value="Retrovirus-related Pol polyprotein from transposon 17.6-like protein"/>
    <property type="match status" value="1"/>
</dbReference>
<keyword evidence="18" id="KW-0233">DNA recombination</keyword>
<evidence type="ECO:0000256" key="5">
    <source>
        <dbReference type="ARBA" id="ARBA00022670"/>
    </source>
</evidence>
<sequence length="1497" mass="168540">MELADVVGALDTLSQQVNTLTCSMRELQNGQRHLQEQFLTFQTTFPTGPSEGIHVPEPRIPMPERYSGRQDHFQAFVTSCELLFSLNPRTYYSDYVKIRTTISLLTGEAQAWAHNLLRSQNPVTETWSLFLNTMAAMFDDPLRASTAENGLRSLRQGRRSVEAYVIDFRRLACETGWNDAALIGQFRLGLSEALKDEIARVGAPSSLENLVQTAIQIDRRLRERARERSASYVPMSRPQAVTSGNQVVPPTPEEPMQVGFTQGRLPPDELHRRRLHNLCLYCGRPNHIARYCPEKNKGRTGNPSPLLRLVHLSTSSGYTPLLTLPLVLQWGKKTRTLTAMVDSGASGNFLDKAIADTVCIPVIKKPFPLQIQVVDGSSLSSGPVIKETVPLQVTIGPGHSEVLRFDIVNTPLFPVILGLPWLRQHDPRISWSSGTFAFTSSYCTQHCLLSRCHVVNTVLDTNMTPQYHTVLPEVYSSFSDVFDEKGVEVLPPRRPYDCPIELLPGAPIPYGRLYPLSEPELKVLKGYIQENLDKGFIRHSTSPAGAGIFFVEKKDGGLRPCVDYRELNRITIKNRYPLPLISELIERLQGATIYSKIDLKGAYNLVRVRQGDEWKTAFRSRYGHFEYMVMPFGLCNAPGTFQHFLNDIFRDLLDQYVVIYLDDILVFSCSLTDHRDHVATVLSRLRTYRLYAKIEKCVFEATEIEFLGFLLTPGRIAMDHRKVAAIRTWPIPIDKKTVQRFIGFANFYRRFIQGFSSIILPLTVLTKQQTKFNWTAEAQYAFDSLKQRFSTAPVLVLPDPSQPYEVEVDASSVGIGAVLSQRRPPERALHPVAFYSRKLTPAEVNYDVSDRELLAIKCALAEWRHLLEGALHPFMVFTDHKNLEYLKTAKRLNPRQARWSLFFSRFDFQVTYKPGTQNKKADALSRLSSPADPPNVNDSILSPSRFLGVTTTLMQQMRSHTDSTVQPQVTGPQTRHKQCLVPLQEQLAVLQQFHDTPGSGHPGIRKTKDLITRYFWWPTLAQDVKKFVNSCSVCARAKHSTKRPVGLLQPLPVPEQPWSHITIDFIVELPPSHTYTTIMVTVDRLTKMAHFTPVRGLPTAAHTASLFLQNIYRLHGVPESIVSDRGVQFTSRFWKNFCRALGISVDLSTAYHPHTNGQTERVNQTLETYLRCYTTYLQDDWDTLLGTAEYAYNARLHDSTRCSPFFMLYGYHPPPLPDLPSVTPVPGVASRLRALRQCRRTARDSLIAAQTVYKAYADRRRSASITYSVGQRVWLSTRHLRLSCPSKKLGPKYIGPFTIVSLIGPVAARLQLPSRYRFHPVVHVSLLKPVGTNVFPGRSLPPPPPVSTDGSDAFEVAQILDSRLRRGVLQYLVDWVGYDPEERSWEPAEYVRAPALVRAFHVAHPGRPGPLRVRRPRLPGGVMSGLRAPRRSVRPLPPSRARARRGRLGPRGTPGGSSGPDLPSVVAPVSQGDGRSGPGSPAAVLRRSPRLQARSRP</sequence>
<evidence type="ECO:0000256" key="14">
    <source>
        <dbReference type="ARBA" id="ARBA00022908"/>
    </source>
</evidence>
<evidence type="ECO:0000256" key="10">
    <source>
        <dbReference type="ARBA" id="ARBA00022750"/>
    </source>
</evidence>
<evidence type="ECO:0000259" key="23">
    <source>
        <dbReference type="PROSITE" id="PS50158"/>
    </source>
</evidence>
<dbReference type="Gene3D" id="3.30.70.270">
    <property type="match status" value="2"/>
</dbReference>
<dbReference type="GO" id="GO:0006508">
    <property type="term" value="P:proteolysis"/>
    <property type="evidence" value="ECO:0007669"/>
    <property type="project" value="UniProtKB-KW"/>
</dbReference>
<dbReference type="EC" id="3.1.26.4" evidence="3"/>
<evidence type="ECO:0000313" key="27">
    <source>
        <dbReference type="Proteomes" id="UP000694569"/>
    </source>
</evidence>
<protein>
    <recommendedName>
        <fullName evidence="19">Gypsy retrotransposon integrase-like protein 1</fullName>
        <ecNumber evidence="4">2.7.7.49</ecNumber>
        <ecNumber evidence="3">3.1.26.4</ecNumber>
    </recommendedName>
</protein>
<dbReference type="Pfam" id="PF13650">
    <property type="entry name" value="Asp_protease_2"/>
    <property type="match status" value="1"/>
</dbReference>
<feature type="domain" description="CCHC-type" evidence="23">
    <location>
        <begin position="279"/>
        <end position="294"/>
    </location>
</feature>
<dbReference type="InterPro" id="IPR001584">
    <property type="entry name" value="Integrase_cat-core"/>
</dbReference>
<dbReference type="SUPFAM" id="SSF54160">
    <property type="entry name" value="Chromo domain-like"/>
    <property type="match status" value="1"/>
</dbReference>
<dbReference type="FunFam" id="3.30.70.270:FF:000020">
    <property type="entry name" value="Transposon Tf2-6 polyprotein-like Protein"/>
    <property type="match status" value="1"/>
</dbReference>
<evidence type="ECO:0000256" key="12">
    <source>
        <dbReference type="ARBA" id="ARBA00022801"/>
    </source>
</evidence>
<dbReference type="CDD" id="cd09274">
    <property type="entry name" value="RNase_HI_RT_Ty3"/>
    <property type="match status" value="1"/>
</dbReference>